<dbReference type="FunFam" id="3.20.20.70:FF:000019">
    <property type="entry name" value="Delta-aminolevulinic acid dehydratase"/>
    <property type="match status" value="1"/>
</dbReference>
<organism evidence="18 19">
    <name type="scientific">Lacrimispora xylanisolvens</name>
    <dbReference type="NCBI Taxonomy" id="384636"/>
    <lineage>
        <taxon>Bacteria</taxon>
        <taxon>Bacillati</taxon>
        <taxon>Bacillota</taxon>
        <taxon>Clostridia</taxon>
        <taxon>Lachnospirales</taxon>
        <taxon>Lachnospiraceae</taxon>
        <taxon>Lacrimispora</taxon>
    </lineage>
</organism>
<gene>
    <name evidence="18" type="ORF">BXY41_103108</name>
</gene>
<keyword evidence="9 16" id="KW-0627">Porphyrin biosynthesis</keyword>
<feature type="binding site" evidence="13">
    <location>
        <position position="273"/>
    </location>
    <ligand>
        <name>5-aminolevulinate</name>
        <dbReference type="ChEBI" id="CHEBI:356416"/>
        <label>2</label>
    </ligand>
</feature>
<comment type="cofactor">
    <cofactor evidence="1">
        <name>Zn(2+)</name>
        <dbReference type="ChEBI" id="CHEBI:29105"/>
    </cofactor>
</comment>
<accession>A0A2S6HVC8</accession>
<feature type="binding site" evidence="13">
    <location>
        <position position="216"/>
    </location>
    <ligand>
        <name>5-aminolevulinate</name>
        <dbReference type="ChEBI" id="CHEBI:356416"/>
        <label>1</label>
    </ligand>
</feature>
<comment type="function">
    <text evidence="10">Catalyzes an early step in the biosynthesis of tetrapyrroles. Binds two molecules of 5-aminolevulinate per subunit, each at a distinct site, and catalyzes their condensation to form porphobilinogen.</text>
</comment>
<keyword evidence="14" id="KW-0479">Metal-binding</keyword>
<sequence length="327" mass="36449">MDLLYRPRRLRTSETLRTMVRETRVSREALVYPLFAVDGEGIVEEIPSMEGQYRYSVDRLCVILDKLTAAGINKVILFGIPAQKDSCGSQAFDENGIVQRAVRYIREFYPAVYIITDVCMCEYTSHGHCGILDGEYVDNDQTLEYLNRIAVSHVKAGAHMVAPSDMMDGRIHSMRLALDEAGFLNVPIMAYSAKYASAFYGPFREAAGSAPAFGDRKSYQMDYHNRKEALKEVELDVEEGADIVMVKPALSYLDIIREVSDSTKVPVAAYSVSGEYSMIKAAAKAGFMDEEKTVCETAVSIFRAGADILITYFAMDLARYMDEGKIG</sequence>
<feature type="active site" description="Schiff-base intermediate with substrate" evidence="12">
    <location>
        <position position="247"/>
    </location>
</feature>
<feature type="binding site" evidence="13">
    <location>
        <position position="204"/>
    </location>
    <ligand>
        <name>5-aminolevulinate</name>
        <dbReference type="ChEBI" id="CHEBI:356416"/>
        <label>1</label>
    </ligand>
</feature>
<comment type="subunit">
    <text evidence="4 16">Homooctamer.</text>
</comment>
<dbReference type="Pfam" id="PF00490">
    <property type="entry name" value="ALAD"/>
    <property type="match status" value="1"/>
</dbReference>
<feature type="binding site" evidence="13">
    <location>
        <position position="312"/>
    </location>
    <ligand>
        <name>5-aminolevulinate</name>
        <dbReference type="ChEBI" id="CHEBI:356416"/>
        <label>2</label>
    </ligand>
</feature>
<dbReference type="GO" id="GO:0005829">
    <property type="term" value="C:cytosol"/>
    <property type="evidence" value="ECO:0007669"/>
    <property type="project" value="TreeGrafter"/>
</dbReference>
<dbReference type="PRINTS" id="PR00144">
    <property type="entry name" value="DALDHYDRTASE"/>
</dbReference>
<evidence type="ECO:0000256" key="6">
    <source>
        <dbReference type="ARBA" id="ARBA00020771"/>
    </source>
</evidence>
<keyword evidence="14" id="KW-0862">Zinc</keyword>
<keyword evidence="7" id="KW-0350">Heme biosynthesis</keyword>
<dbReference type="EC" id="4.2.1.24" evidence="5 16"/>
<dbReference type="InterPro" id="IPR001731">
    <property type="entry name" value="ALAD"/>
</dbReference>
<dbReference type="PANTHER" id="PTHR11458">
    <property type="entry name" value="DELTA-AMINOLEVULINIC ACID DEHYDRATASE"/>
    <property type="match status" value="1"/>
</dbReference>
<dbReference type="AlphaFoldDB" id="A0A2S6HVC8"/>
<dbReference type="OrthoDB" id="9805001at2"/>
<evidence type="ECO:0000256" key="7">
    <source>
        <dbReference type="ARBA" id="ARBA00023133"/>
    </source>
</evidence>
<evidence type="ECO:0000256" key="3">
    <source>
        <dbReference type="ARBA" id="ARBA00008055"/>
    </source>
</evidence>
<dbReference type="InterPro" id="IPR030656">
    <property type="entry name" value="ALAD_AS"/>
</dbReference>
<keyword evidence="19" id="KW-1185">Reference proteome</keyword>
<evidence type="ECO:0000256" key="11">
    <source>
        <dbReference type="ARBA" id="ARBA00047651"/>
    </source>
</evidence>
<dbReference type="SMART" id="SM01004">
    <property type="entry name" value="ALAD"/>
    <property type="match status" value="1"/>
</dbReference>
<dbReference type="SUPFAM" id="SSF51569">
    <property type="entry name" value="Aldolase"/>
    <property type="match status" value="1"/>
</dbReference>
<dbReference type="PROSITE" id="PS00169">
    <property type="entry name" value="D_ALA_DEHYDRATASE"/>
    <property type="match status" value="1"/>
</dbReference>
<evidence type="ECO:0000256" key="16">
    <source>
        <dbReference type="RuleBase" id="RU000515"/>
    </source>
</evidence>
<proteinExistence type="inferred from homology"/>
<evidence type="ECO:0000313" key="18">
    <source>
        <dbReference type="EMBL" id="PPK81899.1"/>
    </source>
</evidence>
<evidence type="ECO:0000256" key="9">
    <source>
        <dbReference type="ARBA" id="ARBA00023244"/>
    </source>
</evidence>
<name>A0A2S6HVC8_9FIRM</name>
<dbReference type="NCBIfam" id="NF006762">
    <property type="entry name" value="PRK09283.1"/>
    <property type="match status" value="1"/>
</dbReference>
<dbReference type="EMBL" id="PTJA01000003">
    <property type="protein sequence ID" value="PPK81899.1"/>
    <property type="molecule type" value="Genomic_DNA"/>
</dbReference>
<feature type="active site" description="Schiff-base intermediate with substrate" evidence="12">
    <location>
        <position position="194"/>
    </location>
</feature>
<protein>
    <recommendedName>
        <fullName evidence="6 16">Delta-aminolevulinic acid dehydratase</fullName>
        <ecNumber evidence="5 16">4.2.1.24</ecNumber>
    </recommendedName>
</protein>
<dbReference type="UniPathway" id="UPA00251">
    <property type="reaction ID" value="UER00318"/>
</dbReference>
<keyword evidence="8 16" id="KW-0456">Lyase</keyword>
<feature type="binding site" evidence="14">
    <location>
        <position position="119"/>
    </location>
    <ligand>
        <name>Zn(2+)</name>
        <dbReference type="ChEBI" id="CHEBI:29105"/>
        <note>catalytic</note>
    </ligand>
</feature>
<evidence type="ECO:0000256" key="14">
    <source>
        <dbReference type="PIRSR" id="PIRSR001415-3"/>
    </source>
</evidence>
<dbReference type="Gene3D" id="3.20.20.70">
    <property type="entry name" value="Aldolase class I"/>
    <property type="match status" value="1"/>
</dbReference>
<evidence type="ECO:0000256" key="5">
    <source>
        <dbReference type="ARBA" id="ARBA00012053"/>
    </source>
</evidence>
<feature type="binding site" evidence="15">
    <location>
        <position position="232"/>
    </location>
    <ligand>
        <name>Mg(2+)</name>
        <dbReference type="ChEBI" id="CHEBI:18420"/>
    </ligand>
</feature>
<comment type="catalytic activity">
    <reaction evidence="11 16">
        <text>2 5-aminolevulinate = porphobilinogen + 2 H2O + H(+)</text>
        <dbReference type="Rhea" id="RHEA:24064"/>
        <dbReference type="ChEBI" id="CHEBI:15377"/>
        <dbReference type="ChEBI" id="CHEBI:15378"/>
        <dbReference type="ChEBI" id="CHEBI:58126"/>
        <dbReference type="ChEBI" id="CHEBI:356416"/>
        <dbReference type="EC" id="4.2.1.24"/>
    </reaction>
</comment>
<keyword evidence="15" id="KW-0460">Magnesium</keyword>
<dbReference type="RefSeq" id="WP_104435906.1">
    <property type="nucleotide sequence ID" value="NZ_PTJA01000003.1"/>
</dbReference>
<comment type="pathway">
    <text evidence="2">Porphyrin-containing compound metabolism; protoporphyrin-IX biosynthesis; coproporphyrinogen-III from 5-aminolevulinate: step 1/4.</text>
</comment>
<evidence type="ECO:0000256" key="12">
    <source>
        <dbReference type="PIRSR" id="PIRSR001415-1"/>
    </source>
</evidence>
<dbReference type="PANTHER" id="PTHR11458:SF0">
    <property type="entry name" value="DELTA-AMINOLEVULINIC ACID DEHYDRATASE"/>
    <property type="match status" value="1"/>
</dbReference>
<feature type="binding site" evidence="14">
    <location>
        <position position="129"/>
    </location>
    <ligand>
        <name>Zn(2+)</name>
        <dbReference type="ChEBI" id="CHEBI:29105"/>
        <note>catalytic</note>
    </ligand>
</feature>
<evidence type="ECO:0000256" key="4">
    <source>
        <dbReference type="ARBA" id="ARBA00011823"/>
    </source>
</evidence>
<dbReference type="Proteomes" id="UP000237749">
    <property type="component" value="Unassembled WGS sequence"/>
</dbReference>
<dbReference type="GO" id="GO:0008270">
    <property type="term" value="F:zinc ion binding"/>
    <property type="evidence" value="ECO:0007669"/>
    <property type="project" value="TreeGrafter"/>
</dbReference>
<evidence type="ECO:0000256" key="15">
    <source>
        <dbReference type="PIRSR" id="PIRSR001415-5"/>
    </source>
</evidence>
<evidence type="ECO:0000313" key="19">
    <source>
        <dbReference type="Proteomes" id="UP000237749"/>
    </source>
</evidence>
<dbReference type="InterPro" id="IPR013785">
    <property type="entry name" value="Aldolase_TIM"/>
</dbReference>
<comment type="caution">
    <text evidence="18">The sequence shown here is derived from an EMBL/GenBank/DDBJ whole genome shotgun (WGS) entry which is preliminary data.</text>
</comment>
<dbReference type="GO" id="GO:0006782">
    <property type="term" value="P:protoporphyrinogen IX biosynthetic process"/>
    <property type="evidence" value="ECO:0007669"/>
    <property type="project" value="UniProtKB-UniPathway"/>
</dbReference>
<feature type="binding site" evidence="14">
    <location>
        <position position="121"/>
    </location>
    <ligand>
        <name>Zn(2+)</name>
        <dbReference type="ChEBI" id="CHEBI:29105"/>
        <note>catalytic</note>
    </ligand>
</feature>
<evidence type="ECO:0000256" key="2">
    <source>
        <dbReference type="ARBA" id="ARBA00004694"/>
    </source>
</evidence>
<evidence type="ECO:0000256" key="8">
    <source>
        <dbReference type="ARBA" id="ARBA00023239"/>
    </source>
</evidence>
<reference evidence="18 19" key="1">
    <citation type="submission" date="2018-02" db="EMBL/GenBank/DDBJ databases">
        <title>Genomic Encyclopedia of Archaeal and Bacterial Type Strains, Phase II (KMG-II): from individual species to whole genera.</title>
        <authorList>
            <person name="Goeker M."/>
        </authorList>
    </citation>
    <scope>NUCLEOTIDE SEQUENCE [LARGE SCALE GENOMIC DNA]</scope>
    <source>
        <strain evidence="18 19">DSM 3808</strain>
    </source>
</reference>
<evidence type="ECO:0000256" key="1">
    <source>
        <dbReference type="ARBA" id="ARBA00001947"/>
    </source>
</evidence>
<dbReference type="CDD" id="cd00384">
    <property type="entry name" value="ALAD_PBGS"/>
    <property type="match status" value="1"/>
</dbReference>
<dbReference type="GO" id="GO:0004655">
    <property type="term" value="F:porphobilinogen synthase activity"/>
    <property type="evidence" value="ECO:0007669"/>
    <property type="project" value="UniProtKB-EC"/>
</dbReference>
<evidence type="ECO:0000256" key="13">
    <source>
        <dbReference type="PIRSR" id="PIRSR001415-2"/>
    </source>
</evidence>
<evidence type="ECO:0000256" key="10">
    <source>
        <dbReference type="ARBA" id="ARBA00025628"/>
    </source>
</evidence>
<evidence type="ECO:0000256" key="17">
    <source>
        <dbReference type="RuleBase" id="RU004161"/>
    </source>
</evidence>
<dbReference type="PIRSF" id="PIRSF001415">
    <property type="entry name" value="Porphbilin_synth"/>
    <property type="match status" value="1"/>
</dbReference>
<comment type="similarity">
    <text evidence="3 17">Belongs to the ALAD family.</text>
</comment>